<dbReference type="GO" id="GO:0003700">
    <property type="term" value="F:DNA-binding transcription factor activity"/>
    <property type="evidence" value="ECO:0007669"/>
    <property type="project" value="TreeGrafter"/>
</dbReference>
<name>F5YQM6_TREPZ</name>
<accession>F5YQM6</accession>
<dbReference type="PANTHER" id="PTHR33221">
    <property type="entry name" value="WINGED HELIX-TURN-HELIX TRANSCRIPTIONAL REGULATOR, RRF2 FAMILY"/>
    <property type="match status" value="1"/>
</dbReference>
<keyword evidence="2" id="KW-1185">Reference proteome</keyword>
<dbReference type="Gene3D" id="1.10.10.10">
    <property type="entry name" value="Winged helix-like DNA-binding domain superfamily/Winged helix DNA-binding domain"/>
    <property type="match status" value="1"/>
</dbReference>
<evidence type="ECO:0000313" key="2">
    <source>
        <dbReference type="Proteomes" id="UP000009223"/>
    </source>
</evidence>
<dbReference type="Pfam" id="PF02082">
    <property type="entry name" value="Rrf2"/>
    <property type="match status" value="1"/>
</dbReference>
<proteinExistence type="predicted"/>
<protein>
    <submittedName>
        <fullName evidence="1">RRF2 family protein</fullName>
    </submittedName>
</protein>
<dbReference type="AlphaFoldDB" id="F5YQM6"/>
<dbReference type="PANTHER" id="PTHR33221:SF15">
    <property type="entry name" value="HTH-TYPE TRANSCRIPTIONAL REGULATOR YWGB-RELATED"/>
    <property type="match status" value="1"/>
</dbReference>
<reference evidence="1 2" key="2">
    <citation type="journal article" date="2011" name="ISME J.">
        <title>RNA-seq reveals cooperative metabolic interactions between two termite-gut spirochete species in co-culture.</title>
        <authorList>
            <person name="Rosenthal A.Z."/>
            <person name="Matson E.G."/>
            <person name="Eldar A."/>
            <person name="Leadbetter J.R."/>
        </authorList>
    </citation>
    <scope>NUCLEOTIDE SEQUENCE [LARGE SCALE GENOMIC DNA]</scope>
    <source>
        <strain evidence="2">ATCC BAA-887 / DSM 12427 / ZAS-2</strain>
    </source>
</reference>
<dbReference type="RefSeq" id="WP_015707519.1">
    <property type="nucleotide sequence ID" value="NC_015578.1"/>
</dbReference>
<sequence>MQIGTKFSIAIHILLCVEVFKGEYKVTSDFIAASAKTNAVIIRKFMGLLNKAGLIEIARGKGGGITLMKPPEQITLYDIYCAIEPVENDSLFKIHKNSTPQCPVGGNIITLLDPYFQKAQNAMESNLTQCTLQNLLDDLTTLRS</sequence>
<organism evidence="1 2">
    <name type="scientific">Treponema primitia (strain ATCC BAA-887 / DSM 12427 / ZAS-2)</name>
    <dbReference type="NCBI Taxonomy" id="545694"/>
    <lineage>
        <taxon>Bacteria</taxon>
        <taxon>Pseudomonadati</taxon>
        <taxon>Spirochaetota</taxon>
        <taxon>Spirochaetia</taxon>
        <taxon>Spirochaetales</taxon>
        <taxon>Treponemataceae</taxon>
        <taxon>Treponema</taxon>
    </lineage>
</organism>
<gene>
    <name evidence="1" type="ordered locus">TREPR_2708</name>
</gene>
<dbReference type="eggNOG" id="COG1959">
    <property type="taxonomic scope" value="Bacteria"/>
</dbReference>
<dbReference type="Proteomes" id="UP000009223">
    <property type="component" value="Chromosome"/>
</dbReference>
<dbReference type="EMBL" id="CP001843">
    <property type="protein sequence ID" value="AEF86733.1"/>
    <property type="molecule type" value="Genomic_DNA"/>
</dbReference>
<dbReference type="SUPFAM" id="SSF46785">
    <property type="entry name" value="Winged helix' DNA-binding domain"/>
    <property type="match status" value="1"/>
</dbReference>
<dbReference type="InterPro" id="IPR036388">
    <property type="entry name" value="WH-like_DNA-bd_sf"/>
</dbReference>
<dbReference type="KEGG" id="tpi:TREPR_2708"/>
<dbReference type="InterPro" id="IPR000944">
    <property type="entry name" value="Tscrpt_reg_Rrf2"/>
</dbReference>
<evidence type="ECO:0000313" key="1">
    <source>
        <dbReference type="EMBL" id="AEF86733.1"/>
    </source>
</evidence>
<dbReference type="STRING" id="545694.TREPR_2708"/>
<dbReference type="PROSITE" id="PS51197">
    <property type="entry name" value="HTH_RRF2_2"/>
    <property type="match status" value="1"/>
</dbReference>
<dbReference type="InterPro" id="IPR036390">
    <property type="entry name" value="WH_DNA-bd_sf"/>
</dbReference>
<dbReference type="HOGENOM" id="CLU_107144_4_2_12"/>
<dbReference type="GO" id="GO:0005829">
    <property type="term" value="C:cytosol"/>
    <property type="evidence" value="ECO:0007669"/>
    <property type="project" value="TreeGrafter"/>
</dbReference>
<dbReference type="OrthoDB" id="213028at2"/>
<reference evidence="2" key="1">
    <citation type="submission" date="2009-12" db="EMBL/GenBank/DDBJ databases">
        <title>Complete sequence of Treponema primitia strain ZAS-2.</title>
        <authorList>
            <person name="Tetu S.G."/>
            <person name="Matson E."/>
            <person name="Ren Q."/>
            <person name="Seshadri R."/>
            <person name="Elbourne L."/>
            <person name="Hassan K.A."/>
            <person name="Durkin A."/>
            <person name="Radune D."/>
            <person name="Mohamoud Y."/>
            <person name="Shay R."/>
            <person name="Jin S."/>
            <person name="Zhang X."/>
            <person name="Lucey K."/>
            <person name="Ballor N.R."/>
            <person name="Ottesen E."/>
            <person name="Rosenthal R."/>
            <person name="Allen A."/>
            <person name="Leadbetter J.R."/>
            <person name="Paulsen I.T."/>
        </authorList>
    </citation>
    <scope>NUCLEOTIDE SEQUENCE [LARGE SCALE GENOMIC DNA]</scope>
    <source>
        <strain evidence="2">ATCC BAA-887 / DSM 12427 / ZAS-2</strain>
    </source>
</reference>